<feature type="region of interest" description="Disordered" evidence="1">
    <location>
        <begin position="1"/>
        <end position="43"/>
    </location>
</feature>
<name>C0CVL7_9FIRM</name>
<feature type="compositionally biased region" description="Low complexity" evidence="1">
    <location>
        <begin position="28"/>
        <end position="43"/>
    </location>
</feature>
<accession>C0CVL7</accession>
<comment type="caution">
    <text evidence="2">The sequence shown here is derived from an EMBL/GenBank/DDBJ whole genome shotgun (WGS) entry which is preliminary data.</text>
</comment>
<proteinExistence type="predicted"/>
<dbReference type="HOGENOM" id="CLU_3243616_0_0_9"/>
<dbReference type="Proteomes" id="UP000004756">
    <property type="component" value="Unassembled WGS sequence"/>
</dbReference>
<keyword evidence="3" id="KW-1185">Reference proteome</keyword>
<reference evidence="2 3" key="1">
    <citation type="submission" date="2009-02" db="EMBL/GenBank/DDBJ databases">
        <title>Draft genome sequence of Clostridium asparagiforme (DSM 15981).</title>
        <authorList>
            <person name="Sudarsanam P."/>
            <person name="Ley R."/>
            <person name="Guruge J."/>
            <person name="Turnbaugh P.J."/>
            <person name="Mahowald M."/>
            <person name="Liep D."/>
            <person name="Gordon J."/>
        </authorList>
    </citation>
    <scope>NUCLEOTIDE SEQUENCE [LARGE SCALE GENOMIC DNA]</scope>
    <source>
        <strain evidence="2 3">DSM 15981</strain>
    </source>
</reference>
<feature type="non-terminal residue" evidence="2">
    <location>
        <position position="43"/>
    </location>
</feature>
<dbReference type="AlphaFoldDB" id="C0CVL7"/>
<organism evidence="2 3">
    <name type="scientific">[Clostridium] asparagiforme DSM 15981</name>
    <dbReference type="NCBI Taxonomy" id="518636"/>
    <lineage>
        <taxon>Bacteria</taxon>
        <taxon>Bacillati</taxon>
        <taxon>Bacillota</taxon>
        <taxon>Clostridia</taxon>
        <taxon>Lachnospirales</taxon>
        <taxon>Lachnospiraceae</taxon>
        <taxon>Enterocloster</taxon>
    </lineage>
</organism>
<gene>
    <name evidence="2" type="ORF">CLOSTASPAR_01020</name>
</gene>
<evidence type="ECO:0000313" key="2">
    <source>
        <dbReference type="EMBL" id="EEG56828.1"/>
    </source>
</evidence>
<dbReference type="EMBL" id="ACCJ01000046">
    <property type="protein sequence ID" value="EEG56828.1"/>
    <property type="molecule type" value="Genomic_DNA"/>
</dbReference>
<evidence type="ECO:0000256" key="1">
    <source>
        <dbReference type="SAM" id="MobiDB-lite"/>
    </source>
</evidence>
<evidence type="ECO:0000313" key="3">
    <source>
        <dbReference type="Proteomes" id="UP000004756"/>
    </source>
</evidence>
<sequence length="43" mass="4603">MNREFESGNGFDQEEMNGAGQSRRRQAAGRQADHAAAGRPAGI</sequence>
<protein>
    <submittedName>
        <fullName evidence="2">Uncharacterized protein</fullName>
    </submittedName>
</protein>